<keyword evidence="3" id="KW-1185">Reference proteome</keyword>
<dbReference type="AlphaFoldDB" id="A0A2M8J3E2"/>
<dbReference type="CDD" id="cd06433">
    <property type="entry name" value="GT_2_WfgS_like"/>
    <property type="match status" value="1"/>
</dbReference>
<dbReference type="SUPFAM" id="SSF53448">
    <property type="entry name" value="Nucleotide-diphospho-sugar transferases"/>
    <property type="match status" value="1"/>
</dbReference>
<dbReference type="Gene3D" id="3.90.550.10">
    <property type="entry name" value="Spore Coat Polysaccharide Biosynthesis Protein SpsA, Chain A"/>
    <property type="match status" value="1"/>
</dbReference>
<organism evidence="2 3">
    <name type="scientific">Pseudooceanicola lipolyticus</name>
    <dbReference type="NCBI Taxonomy" id="2029104"/>
    <lineage>
        <taxon>Bacteria</taxon>
        <taxon>Pseudomonadati</taxon>
        <taxon>Pseudomonadota</taxon>
        <taxon>Alphaproteobacteria</taxon>
        <taxon>Rhodobacterales</taxon>
        <taxon>Paracoccaceae</taxon>
        <taxon>Pseudooceanicola</taxon>
    </lineage>
</organism>
<proteinExistence type="predicted"/>
<dbReference type="Pfam" id="PF00535">
    <property type="entry name" value="Glycos_transf_2"/>
    <property type="match status" value="1"/>
</dbReference>
<name>A0A2M8J3E2_9RHOB</name>
<protein>
    <recommendedName>
        <fullName evidence="1">Glycosyltransferase 2-like domain-containing protein</fullName>
    </recommendedName>
</protein>
<dbReference type="PANTHER" id="PTHR43685:SF11">
    <property type="entry name" value="GLYCOSYLTRANSFERASE TAGX-RELATED"/>
    <property type="match status" value="1"/>
</dbReference>
<dbReference type="InterPro" id="IPR029044">
    <property type="entry name" value="Nucleotide-diphossugar_trans"/>
</dbReference>
<dbReference type="InterPro" id="IPR050834">
    <property type="entry name" value="Glycosyltransf_2"/>
</dbReference>
<dbReference type="EMBL" id="PGTB01000017">
    <property type="protein sequence ID" value="PJE37300.1"/>
    <property type="molecule type" value="Genomic_DNA"/>
</dbReference>
<dbReference type="Proteomes" id="UP000231553">
    <property type="component" value="Unassembled WGS sequence"/>
</dbReference>
<feature type="domain" description="Glycosyltransferase 2-like" evidence="1">
    <location>
        <begin position="8"/>
        <end position="120"/>
    </location>
</feature>
<dbReference type="OrthoDB" id="5291101at2"/>
<dbReference type="PANTHER" id="PTHR43685">
    <property type="entry name" value="GLYCOSYLTRANSFERASE"/>
    <property type="match status" value="1"/>
</dbReference>
<evidence type="ECO:0000259" key="1">
    <source>
        <dbReference type="Pfam" id="PF00535"/>
    </source>
</evidence>
<evidence type="ECO:0000313" key="3">
    <source>
        <dbReference type="Proteomes" id="UP000231553"/>
    </source>
</evidence>
<dbReference type="InterPro" id="IPR001173">
    <property type="entry name" value="Glyco_trans_2-like"/>
</dbReference>
<accession>A0A2M8J3E2</accession>
<reference evidence="2 3" key="1">
    <citation type="journal article" date="2018" name="Int. J. Syst. Evol. Microbiol.">
        <title>Pseudooceanicola lipolyticus sp. nov., a marine alphaproteobacterium, reclassification of Oceanicola flagellatus as Pseudooceanicola flagellatus comb. nov. and emended description of the genus Pseudooceanicola.</title>
        <authorList>
            <person name="Huang M.-M."/>
            <person name="Guo L.-L."/>
            <person name="Wu Y.-H."/>
            <person name="Lai Q.-L."/>
            <person name="Shao Z.-Z."/>
            <person name="Wang C.-S."/>
            <person name="Wu M."/>
            <person name="Xu X.-W."/>
        </authorList>
    </citation>
    <scope>NUCLEOTIDE SEQUENCE [LARGE SCALE GENOMIC DNA]</scope>
    <source>
        <strain evidence="2 3">157</strain>
    </source>
</reference>
<evidence type="ECO:0000313" key="2">
    <source>
        <dbReference type="EMBL" id="PJE37300.1"/>
    </source>
</evidence>
<sequence length="256" mass="28050">MEGLMTLSLITIVRNHAAGFRRTARSVLDHAPDNAEWVVIDGASTDGTGAAIAAVAPRIATHVSEPDRGIADAFNKGVARASGDYVLFLNAGDCLAPGAAFSLARLLDTHRGAPVIVGRIELAGRRHGRSAPFWRQYLHNQLPHQAMLIRRDLFATFGTYDRTRHFGMDYEWSLRLCPVWRQIVFVNELLTIMEPGGTSIANAGKTLTAYHHARVQHFGMAPLSLAVLLSYQAKRLALRPFKPALNAVRARRLAPG</sequence>
<gene>
    <name evidence="2" type="ORF">CVM52_07455</name>
</gene>
<comment type="caution">
    <text evidence="2">The sequence shown here is derived from an EMBL/GenBank/DDBJ whole genome shotgun (WGS) entry which is preliminary data.</text>
</comment>